<comment type="similarity">
    <text evidence="7">Belongs to the glycosyl hydrolase 10 (cellulase F) family.</text>
</comment>
<dbReference type="Pfam" id="PF00331">
    <property type="entry name" value="Glyco_hydro_10"/>
    <property type="match status" value="1"/>
</dbReference>
<comment type="caution">
    <text evidence="10">The sequence shown here is derived from an EMBL/GenBank/DDBJ whole genome shotgun (WGS) entry which is preliminary data.</text>
</comment>
<evidence type="ECO:0000256" key="1">
    <source>
        <dbReference type="ARBA" id="ARBA00022729"/>
    </source>
</evidence>
<dbReference type="SMART" id="SM00633">
    <property type="entry name" value="Glyco_10"/>
    <property type="match status" value="1"/>
</dbReference>
<dbReference type="AlphaFoldDB" id="A0A7W3XW04"/>
<keyword evidence="1" id="KW-0732">Signal</keyword>
<comment type="catalytic activity">
    <reaction evidence="7">
        <text>Endohydrolysis of (1-&gt;4)-beta-D-xylosidic linkages in xylans.</text>
        <dbReference type="EC" id="3.2.1.8"/>
    </reaction>
</comment>
<dbReference type="InterPro" id="IPR001919">
    <property type="entry name" value="CBD2"/>
</dbReference>
<keyword evidence="2" id="KW-0677">Repeat</keyword>
<dbReference type="GO" id="GO:0031176">
    <property type="term" value="F:endo-1,4-beta-xylanase activity"/>
    <property type="evidence" value="ECO:0007669"/>
    <property type="project" value="UniProtKB-EC"/>
</dbReference>
<evidence type="ECO:0000259" key="9">
    <source>
        <dbReference type="PROSITE" id="PS51760"/>
    </source>
</evidence>
<evidence type="ECO:0000256" key="6">
    <source>
        <dbReference type="ARBA" id="ARBA00023326"/>
    </source>
</evidence>
<keyword evidence="4 7" id="KW-0119">Carbohydrate metabolism</keyword>
<dbReference type="InterPro" id="IPR017853">
    <property type="entry name" value="GH"/>
</dbReference>
<evidence type="ECO:0000256" key="4">
    <source>
        <dbReference type="ARBA" id="ARBA00023277"/>
    </source>
</evidence>
<dbReference type="RefSeq" id="WP_182662107.1">
    <property type="nucleotide sequence ID" value="NZ_VKHS01000134.1"/>
</dbReference>
<evidence type="ECO:0000256" key="3">
    <source>
        <dbReference type="ARBA" id="ARBA00022801"/>
    </source>
</evidence>
<dbReference type="InterPro" id="IPR003305">
    <property type="entry name" value="CenC_carb-bd"/>
</dbReference>
<evidence type="ECO:0000256" key="5">
    <source>
        <dbReference type="ARBA" id="ARBA00023295"/>
    </source>
</evidence>
<sequence>MRASPATVGRERSLPLAACALVLTLLVGVLVGGLTPLLTPAAGAAEPDPALPITVLASDFEDGTTQGWAARGGETVAVDGTAARTGDHGLAVTDRTAGWEGPALRVDHILERGVAYTVSLWVRLAEGAGSDTARLSLERRVDGTTSYHTLGSVTVGPDAWVQLTGTHTPTVATEYSALYVETAAGTASFGIDDVLVTRIPVPPIQRDIPALRDALPEFPIGAAVSPADIHGERAELLARHHSSLTPGNALKWDATQPAEGVFRFTDADPILDFAAERGMAVRGHTLVWHEQTPAWVFTGADGEPMTPTPENKALLLERLETHIREVVGRYGDRIGTWDVVNEVIDENRPDGMRRSPWYEITGLDYIRTAFRVAHEVAPDARLVINDYNTNVPAKREALYELVALLLDEGVPVHGVGHQTHINIEWPSVAEAQAMLERFVPLGVDQEITELDVSVYTAPDQVFPEPPAERLEAQARQYRRMFDLFRSYSEHIASVTIWGLADDDTWLDGGPLDRKDAPLLFDERLRAKAAYWAIVDPGWEGGVGPSGECLVDHRVSDRWPGGFRAEVTVTNTAASRTLRGWTLGWTLDRGERVEHLWNGTLVHRGPRVTVGDASWNTVIPPRASVTLGYLGSRSGASGAGGPVEPTFFTLDDRACLLFTPEA</sequence>
<keyword evidence="3 7" id="KW-0378">Hydrolase</keyword>
<dbReference type="InterPro" id="IPR044846">
    <property type="entry name" value="GH10"/>
</dbReference>
<proteinExistence type="inferred from homology"/>
<reference evidence="11" key="1">
    <citation type="submission" date="2019-10" db="EMBL/GenBank/DDBJ databases">
        <title>Streptomyces sp. nov., a novel actinobacterium isolated from alkaline environment.</title>
        <authorList>
            <person name="Golinska P."/>
        </authorList>
    </citation>
    <scope>NUCLEOTIDE SEQUENCE [LARGE SCALE GENOMIC DNA]</scope>
    <source>
        <strain evidence="11">DSM 42108</strain>
    </source>
</reference>
<dbReference type="PRINTS" id="PR00134">
    <property type="entry name" value="GLHYDRLASE10"/>
</dbReference>
<dbReference type="Pfam" id="PF02018">
    <property type="entry name" value="CBM_4_9"/>
    <property type="match status" value="1"/>
</dbReference>
<dbReference type="Gene3D" id="2.60.40.290">
    <property type="match status" value="1"/>
</dbReference>
<dbReference type="SUPFAM" id="SSF49384">
    <property type="entry name" value="Carbohydrate-binding domain"/>
    <property type="match status" value="1"/>
</dbReference>
<dbReference type="InterPro" id="IPR012291">
    <property type="entry name" value="CBM2_carb-bd_dom_sf"/>
</dbReference>
<keyword evidence="6 7" id="KW-0624">Polysaccharide degradation</keyword>
<dbReference type="InterPro" id="IPR001000">
    <property type="entry name" value="GH10_dom"/>
</dbReference>
<dbReference type="InterPro" id="IPR008979">
    <property type="entry name" value="Galactose-bd-like_sf"/>
</dbReference>
<evidence type="ECO:0000313" key="11">
    <source>
        <dbReference type="Proteomes" id="UP000530234"/>
    </source>
</evidence>
<dbReference type="EC" id="3.2.1.8" evidence="7"/>
<organism evidence="10 11">
    <name type="scientific">Streptomyces calidiresistens</name>
    <dbReference type="NCBI Taxonomy" id="1485586"/>
    <lineage>
        <taxon>Bacteria</taxon>
        <taxon>Bacillati</taxon>
        <taxon>Actinomycetota</taxon>
        <taxon>Actinomycetes</taxon>
        <taxon>Kitasatosporales</taxon>
        <taxon>Streptomycetaceae</taxon>
        <taxon>Streptomyces</taxon>
    </lineage>
</organism>
<keyword evidence="11" id="KW-1185">Reference proteome</keyword>
<protein>
    <recommendedName>
        <fullName evidence="7">Beta-xylanase</fullName>
        <ecNumber evidence="7">3.2.1.8</ecNumber>
    </recommendedName>
</protein>
<evidence type="ECO:0000256" key="2">
    <source>
        <dbReference type="ARBA" id="ARBA00022737"/>
    </source>
</evidence>
<name>A0A7W3XW04_9ACTN</name>
<gene>
    <name evidence="10" type="ORF">FOE67_08410</name>
</gene>
<dbReference type="PROSITE" id="PS51760">
    <property type="entry name" value="GH10_2"/>
    <property type="match status" value="1"/>
</dbReference>
<dbReference type="PROSITE" id="PS51173">
    <property type="entry name" value="CBM2"/>
    <property type="match status" value="1"/>
</dbReference>
<evidence type="ECO:0000313" key="10">
    <source>
        <dbReference type="EMBL" id="MBB0229535.1"/>
    </source>
</evidence>
<dbReference type="Gene3D" id="3.20.20.80">
    <property type="entry name" value="Glycosidases"/>
    <property type="match status" value="1"/>
</dbReference>
<dbReference type="GO" id="GO:0045493">
    <property type="term" value="P:xylan catabolic process"/>
    <property type="evidence" value="ECO:0007669"/>
    <property type="project" value="UniProtKB-KW"/>
</dbReference>
<dbReference type="PANTHER" id="PTHR31490">
    <property type="entry name" value="GLYCOSYL HYDROLASE"/>
    <property type="match status" value="1"/>
</dbReference>
<dbReference type="PANTHER" id="PTHR31490:SF90">
    <property type="entry name" value="ENDO-1,4-BETA-XYLANASE A"/>
    <property type="match status" value="1"/>
</dbReference>
<dbReference type="Pfam" id="PF00553">
    <property type="entry name" value="CBM_2"/>
    <property type="match status" value="1"/>
</dbReference>
<dbReference type="InterPro" id="IPR008965">
    <property type="entry name" value="CBM2/CBM3_carb-bd_dom_sf"/>
</dbReference>
<dbReference type="Proteomes" id="UP000530234">
    <property type="component" value="Unassembled WGS sequence"/>
</dbReference>
<feature type="domain" description="CBM2" evidence="8">
    <location>
        <begin position="541"/>
        <end position="657"/>
    </location>
</feature>
<evidence type="ECO:0000259" key="8">
    <source>
        <dbReference type="PROSITE" id="PS51173"/>
    </source>
</evidence>
<dbReference type="SUPFAM" id="SSF51445">
    <property type="entry name" value="(Trans)glycosidases"/>
    <property type="match status" value="1"/>
</dbReference>
<dbReference type="GO" id="GO:0030247">
    <property type="term" value="F:polysaccharide binding"/>
    <property type="evidence" value="ECO:0007669"/>
    <property type="project" value="UniProtKB-UniRule"/>
</dbReference>
<dbReference type="Gene3D" id="2.60.120.260">
    <property type="entry name" value="Galactose-binding domain-like"/>
    <property type="match status" value="1"/>
</dbReference>
<dbReference type="SMART" id="SM00637">
    <property type="entry name" value="CBD_II"/>
    <property type="match status" value="1"/>
</dbReference>
<dbReference type="EMBL" id="VKHS01000134">
    <property type="protein sequence ID" value="MBB0229535.1"/>
    <property type="molecule type" value="Genomic_DNA"/>
</dbReference>
<accession>A0A7W3XW04</accession>
<evidence type="ECO:0000256" key="7">
    <source>
        <dbReference type="RuleBase" id="RU361174"/>
    </source>
</evidence>
<feature type="domain" description="GH10" evidence="9">
    <location>
        <begin position="205"/>
        <end position="536"/>
    </location>
</feature>
<keyword evidence="5 7" id="KW-0326">Glycosidase</keyword>
<dbReference type="SUPFAM" id="SSF49785">
    <property type="entry name" value="Galactose-binding domain-like"/>
    <property type="match status" value="1"/>
</dbReference>